<feature type="transmembrane region" description="Helical" evidence="1">
    <location>
        <begin position="7"/>
        <end position="25"/>
    </location>
</feature>
<evidence type="ECO:0000256" key="1">
    <source>
        <dbReference type="SAM" id="Phobius"/>
    </source>
</evidence>
<protein>
    <submittedName>
        <fullName evidence="2">Uncharacterized protein</fullName>
    </submittedName>
</protein>
<comment type="caution">
    <text evidence="2">The sequence shown here is derived from an EMBL/GenBank/DDBJ whole genome shotgun (WGS) entry which is preliminary data.</text>
</comment>
<reference evidence="2" key="1">
    <citation type="submission" date="2020-11" db="EMBL/GenBank/DDBJ databases">
        <title>Sequencing the genomes of 1000 actinobacteria strains.</title>
        <authorList>
            <person name="Klenk H.-P."/>
        </authorList>
    </citation>
    <scope>NUCLEOTIDE SEQUENCE</scope>
    <source>
        <strain evidence="2">DSM 45632</strain>
    </source>
</reference>
<proteinExistence type="predicted"/>
<keyword evidence="1" id="KW-0812">Transmembrane</keyword>
<keyword evidence="1" id="KW-0472">Membrane</keyword>
<evidence type="ECO:0000313" key="2">
    <source>
        <dbReference type="EMBL" id="MBG6121945.1"/>
    </source>
</evidence>
<keyword evidence="1" id="KW-1133">Transmembrane helix</keyword>
<accession>A0A931E1J5</accession>
<name>A0A931E1J5_9CORY</name>
<dbReference type="EMBL" id="JADOUE010000001">
    <property type="protein sequence ID" value="MBG6121945.1"/>
    <property type="molecule type" value="Genomic_DNA"/>
</dbReference>
<keyword evidence="3" id="KW-1185">Reference proteome</keyword>
<dbReference type="Proteomes" id="UP000658613">
    <property type="component" value="Unassembled WGS sequence"/>
</dbReference>
<evidence type="ECO:0000313" key="3">
    <source>
        <dbReference type="Proteomes" id="UP000658613"/>
    </source>
</evidence>
<dbReference type="RefSeq" id="WP_196824419.1">
    <property type="nucleotide sequence ID" value="NZ_CP046980.1"/>
</dbReference>
<dbReference type="AlphaFoldDB" id="A0A931E1J5"/>
<organism evidence="2 3">
    <name type="scientific">Corynebacterium aquatimens</name>
    <dbReference type="NCBI Taxonomy" id="1190508"/>
    <lineage>
        <taxon>Bacteria</taxon>
        <taxon>Bacillati</taxon>
        <taxon>Actinomycetota</taxon>
        <taxon>Actinomycetes</taxon>
        <taxon>Mycobacteriales</taxon>
        <taxon>Corynebacteriaceae</taxon>
        <taxon>Corynebacterium</taxon>
    </lineage>
</organism>
<sequence>MRKQLRALAVVIIVLVIPLGIWVLGERAQKTPPIQGDQLGMEAGESFDDYTQRAKATHELLDDDTSFFALVTFRHPLDTARASEVLDHIKRVDAIVVDGVAPIPVGEPRERAQRALVFDIALRRIGGGGAVDKQLLGVVVHDSGAALTSLNDDQVVAAVEALPADAVWGNFGIRTGGEETAAGR</sequence>
<gene>
    <name evidence="2" type="ORF">IW254_000914</name>
</gene>